<reference evidence="4" key="1">
    <citation type="submission" date="2019-09" db="EMBL/GenBank/DDBJ databases">
        <title>Draft genome information of white flower Hibiscus syriacus.</title>
        <authorList>
            <person name="Kim Y.-M."/>
        </authorList>
    </citation>
    <scope>NUCLEOTIDE SEQUENCE [LARGE SCALE GENOMIC DNA]</scope>
    <source>
        <strain evidence="4">YM2019G1</strain>
    </source>
</reference>
<comment type="similarity">
    <text evidence="1 3">Belongs to the nucleosome assembly protein (NAP) family.</text>
</comment>
<gene>
    <name evidence="4" type="ORF">F3Y22_tig00110174pilonHSYRG00509</name>
</gene>
<accession>A0A6A3BEG6</accession>
<keyword evidence="5" id="KW-1185">Reference proteome</keyword>
<evidence type="ECO:0000313" key="4">
    <source>
        <dbReference type="EMBL" id="KAE8715460.1"/>
    </source>
</evidence>
<evidence type="ECO:0000256" key="2">
    <source>
        <dbReference type="ARBA" id="ARBA00023186"/>
    </source>
</evidence>
<dbReference type="InterPro" id="IPR037231">
    <property type="entry name" value="NAP-like_sf"/>
</dbReference>
<dbReference type="EMBL" id="VEPZ02000861">
    <property type="protein sequence ID" value="KAE8715460.1"/>
    <property type="molecule type" value="Genomic_DNA"/>
</dbReference>
<dbReference type="AlphaFoldDB" id="A0A6A3BEG6"/>
<evidence type="ECO:0000256" key="3">
    <source>
        <dbReference type="RuleBase" id="RU003876"/>
    </source>
</evidence>
<dbReference type="GO" id="GO:0000724">
    <property type="term" value="P:double-strand break repair via homologous recombination"/>
    <property type="evidence" value="ECO:0007669"/>
    <property type="project" value="UniProtKB-ARBA"/>
</dbReference>
<dbReference type="Gene3D" id="1.20.5.1500">
    <property type="match status" value="1"/>
</dbReference>
<keyword evidence="2" id="KW-0143">Chaperone</keyword>
<name>A0A6A3BEG6_HIBSY</name>
<protein>
    <submittedName>
        <fullName evidence="4">NAP1-related protein 2</fullName>
    </submittedName>
</protein>
<dbReference type="Pfam" id="PF00956">
    <property type="entry name" value="NAP"/>
    <property type="match status" value="1"/>
</dbReference>
<comment type="caution">
    <text evidence="4">The sequence shown here is derived from an EMBL/GenBank/DDBJ whole genome shotgun (WGS) entry which is preliminary data.</text>
</comment>
<sequence>MVADKGKKMKVAENGEEEKSEQIDGDLILSIEKLQEIQDELEKLVTLGSYVLLQRSMRRRVRKFWKWSRSTMKIRKPIYDKRNEKIKSILDFWLTDFLSHPALGELLNEEDRKIFKYISSLEVEDFKDMKSGYSITFNFDSNPYFEDMKLTKTFTFLDEGTKIIATKIKWKEGMGLPNGVDHEKKGNKRQFAEEIFFTWFTDAQQKDDMDEIYDEVAEIIKEDLWPNPLAYFNTDADEDDCDGDEEGDGTDCVFIVTMLTVRDLVVSDFGFDGLPGSGSENDPTKSPGWDRFEFDKDAPLDDEEVEGVLELTSCASLLVVPEDDASLMKHISRSFQFSVIEARREEQLKAAHDEAIFGTTSSLSVKVDSETELVDLTEKAMKTKF</sequence>
<dbReference type="Proteomes" id="UP000436088">
    <property type="component" value="Unassembled WGS sequence"/>
</dbReference>
<dbReference type="GO" id="GO:0006334">
    <property type="term" value="P:nucleosome assembly"/>
    <property type="evidence" value="ECO:0007669"/>
    <property type="project" value="InterPro"/>
</dbReference>
<dbReference type="GO" id="GO:0005634">
    <property type="term" value="C:nucleus"/>
    <property type="evidence" value="ECO:0007669"/>
    <property type="project" value="InterPro"/>
</dbReference>
<dbReference type="GO" id="GO:0042393">
    <property type="term" value="F:histone binding"/>
    <property type="evidence" value="ECO:0007669"/>
    <property type="project" value="UniProtKB-ARBA"/>
</dbReference>
<dbReference type="Gene3D" id="3.30.1120.90">
    <property type="entry name" value="Nucleosome assembly protein"/>
    <property type="match status" value="1"/>
</dbReference>
<organism evidence="4 5">
    <name type="scientific">Hibiscus syriacus</name>
    <name type="common">Rose of Sharon</name>
    <dbReference type="NCBI Taxonomy" id="106335"/>
    <lineage>
        <taxon>Eukaryota</taxon>
        <taxon>Viridiplantae</taxon>
        <taxon>Streptophyta</taxon>
        <taxon>Embryophyta</taxon>
        <taxon>Tracheophyta</taxon>
        <taxon>Spermatophyta</taxon>
        <taxon>Magnoliopsida</taxon>
        <taxon>eudicotyledons</taxon>
        <taxon>Gunneridae</taxon>
        <taxon>Pentapetalae</taxon>
        <taxon>rosids</taxon>
        <taxon>malvids</taxon>
        <taxon>Malvales</taxon>
        <taxon>Malvaceae</taxon>
        <taxon>Malvoideae</taxon>
        <taxon>Hibiscus</taxon>
    </lineage>
</organism>
<proteinExistence type="inferred from homology"/>
<dbReference type="PANTHER" id="PTHR11875">
    <property type="entry name" value="TESTIS-SPECIFIC Y-ENCODED PROTEIN"/>
    <property type="match status" value="1"/>
</dbReference>
<evidence type="ECO:0000256" key="1">
    <source>
        <dbReference type="ARBA" id="ARBA00009947"/>
    </source>
</evidence>
<dbReference type="InterPro" id="IPR002164">
    <property type="entry name" value="NAP_family"/>
</dbReference>
<dbReference type="SUPFAM" id="SSF143113">
    <property type="entry name" value="NAP-like"/>
    <property type="match status" value="1"/>
</dbReference>
<evidence type="ECO:0000313" key="5">
    <source>
        <dbReference type="Proteomes" id="UP000436088"/>
    </source>
</evidence>